<feature type="transmembrane region" description="Helical" evidence="1">
    <location>
        <begin position="329"/>
        <end position="351"/>
    </location>
</feature>
<feature type="transmembrane region" description="Helical" evidence="1">
    <location>
        <begin position="132"/>
        <end position="152"/>
    </location>
</feature>
<organism evidence="2 3">
    <name type="scientific">Laccaria amethystina LaAM-08-1</name>
    <dbReference type="NCBI Taxonomy" id="1095629"/>
    <lineage>
        <taxon>Eukaryota</taxon>
        <taxon>Fungi</taxon>
        <taxon>Dikarya</taxon>
        <taxon>Basidiomycota</taxon>
        <taxon>Agaricomycotina</taxon>
        <taxon>Agaricomycetes</taxon>
        <taxon>Agaricomycetidae</taxon>
        <taxon>Agaricales</taxon>
        <taxon>Agaricineae</taxon>
        <taxon>Hydnangiaceae</taxon>
        <taxon>Laccaria</taxon>
    </lineage>
</organism>
<keyword evidence="1" id="KW-0472">Membrane</keyword>
<accession>A0A0C9WPW6</accession>
<feature type="transmembrane region" description="Helical" evidence="1">
    <location>
        <begin position="61"/>
        <end position="85"/>
    </location>
</feature>
<dbReference type="Proteomes" id="UP000054477">
    <property type="component" value="Unassembled WGS sequence"/>
</dbReference>
<keyword evidence="1" id="KW-0812">Transmembrane</keyword>
<evidence type="ECO:0000256" key="1">
    <source>
        <dbReference type="SAM" id="Phobius"/>
    </source>
</evidence>
<evidence type="ECO:0000313" key="3">
    <source>
        <dbReference type="Proteomes" id="UP000054477"/>
    </source>
</evidence>
<feature type="transmembrane region" description="Helical" evidence="1">
    <location>
        <begin position="36"/>
        <end position="55"/>
    </location>
</feature>
<proteinExistence type="predicted"/>
<evidence type="ECO:0000313" key="2">
    <source>
        <dbReference type="EMBL" id="KIK00150.1"/>
    </source>
</evidence>
<protein>
    <submittedName>
        <fullName evidence="2">Uncharacterized protein</fullName>
    </submittedName>
</protein>
<gene>
    <name evidence="2" type="ORF">K443DRAFT_679418</name>
</gene>
<feature type="transmembrane region" description="Helical" evidence="1">
    <location>
        <begin position="267"/>
        <end position="286"/>
    </location>
</feature>
<dbReference type="HOGENOM" id="CLU_733767_0_0_1"/>
<dbReference type="EMBL" id="KN838632">
    <property type="protein sequence ID" value="KIK00150.1"/>
    <property type="molecule type" value="Genomic_DNA"/>
</dbReference>
<dbReference type="OrthoDB" id="3058001at2759"/>
<name>A0A0C9WPW6_9AGAR</name>
<reference evidence="2 3" key="1">
    <citation type="submission" date="2014-04" db="EMBL/GenBank/DDBJ databases">
        <authorList>
            <consortium name="DOE Joint Genome Institute"/>
            <person name="Kuo A."/>
            <person name="Kohler A."/>
            <person name="Nagy L.G."/>
            <person name="Floudas D."/>
            <person name="Copeland A."/>
            <person name="Barry K.W."/>
            <person name="Cichocki N."/>
            <person name="Veneault-Fourrey C."/>
            <person name="LaButti K."/>
            <person name="Lindquist E.A."/>
            <person name="Lipzen A."/>
            <person name="Lundell T."/>
            <person name="Morin E."/>
            <person name="Murat C."/>
            <person name="Sun H."/>
            <person name="Tunlid A."/>
            <person name="Henrissat B."/>
            <person name="Grigoriev I.V."/>
            <person name="Hibbett D.S."/>
            <person name="Martin F."/>
            <person name="Nordberg H.P."/>
            <person name="Cantor M.N."/>
            <person name="Hua S.X."/>
        </authorList>
    </citation>
    <scope>NUCLEOTIDE SEQUENCE [LARGE SCALE GENOMIC DNA]</scope>
    <source>
        <strain evidence="2 3">LaAM-08-1</strain>
    </source>
</reference>
<keyword evidence="3" id="KW-1185">Reference proteome</keyword>
<feature type="transmembrane region" description="Helical" evidence="1">
    <location>
        <begin position="210"/>
        <end position="232"/>
    </location>
</feature>
<keyword evidence="1" id="KW-1133">Transmembrane helix</keyword>
<reference evidence="3" key="2">
    <citation type="submission" date="2015-01" db="EMBL/GenBank/DDBJ databases">
        <title>Evolutionary Origins and Diversification of the Mycorrhizal Mutualists.</title>
        <authorList>
            <consortium name="DOE Joint Genome Institute"/>
            <consortium name="Mycorrhizal Genomics Consortium"/>
            <person name="Kohler A."/>
            <person name="Kuo A."/>
            <person name="Nagy L.G."/>
            <person name="Floudas D."/>
            <person name="Copeland A."/>
            <person name="Barry K.W."/>
            <person name="Cichocki N."/>
            <person name="Veneault-Fourrey C."/>
            <person name="LaButti K."/>
            <person name="Lindquist E.A."/>
            <person name="Lipzen A."/>
            <person name="Lundell T."/>
            <person name="Morin E."/>
            <person name="Murat C."/>
            <person name="Riley R."/>
            <person name="Ohm R."/>
            <person name="Sun H."/>
            <person name="Tunlid A."/>
            <person name="Henrissat B."/>
            <person name="Grigoriev I.V."/>
            <person name="Hibbett D.S."/>
            <person name="Martin F."/>
        </authorList>
    </citation>
    <scope>NUCLEOTIDE SEQUENCE [LARGE SCALE GENOMIC DNA]</scope>
    <source>
        <strain evidence="3">LaAM-08-1</strain>
    </source>
</reference>
<feature type="transmembrane region" description="Helical" evidence="1">
    <location>
        <begin position="357"/>
        <end position="375"/>
    </location>
</feature>
<sequence>MNLETHPQGDVHDTLRPPEISSFDEVPVRWHPKITVYRLIVLLTTICLGVGKAIMSAKGAVVVSVTLEWVSGVAVFVLLYCVGLYDEDRQQHMKCLFNKDLAPYLWLVSYRTDEVGLPAGFHLSQHPPITGYRIVVTASVLLFGLAKAMLGYLGHPVAANTFDWTYGVVVTSGFYCIGLYENNSLDLFSAFFTIDYGPFLRRVFLAIHKYSPSIVFFLGVVYAAVRILAFQWSHPVTLTFVSVDPHMKMSFFDYVHDLCLNLLISEILLLIAALGVSGLFNTLYSIKKAVLPRGIRWAIRGTLNVSGAEELPPPYYGRNPDKNVNIAKYILRVFALVFAATLTTVTTRWAFWITGEVFVGSTSWWMVPLYVFLTMPY</sequence>
<dbReference type="AlphaFoldDB" id="A0A0C9WPW6"/>